<dbReference type="EMBL" id="JBHSZH010000005">
    <property type="protein sequence ID" value="MFC7080090.1"/>
    <property type="molecule type" value="Genomic_DNA"/>
</dbReference>
<evidence type="ECO:0000313" key="2">
    <source>
        <dbReference type="EMBL" id="MFC7080090.1"/>
    </source>
</evidence>
<keyword evidence="3" id="KW-1185">Reference proteome</keyword>
<dbReference type="Proteomes" id="UP001596407">
    <property type="component" value="Unassembled WGS sequence"/>
</dbReference>
<organism evidence="2 3">
    <name type="scientific">Halorussus caseinilyticus</name>
    <dbReference type="NCBI Taxonomy" id="3034025"/>
    <lineage>
        <taxon>Archaea</taxon>
        <taxon>Methanobacteriati</taxon>
        <taxon>Methanobacteriota</taxon>
        <taxon>Stenosarchaea group</taxon>
        <taxon>Halobacteria</taxon>
        <taxon>Halobacteriales</taxon>
        <taxon>Haladaptataceae</taxon>
        <taxon>Halorussus</taxon>
    </lineage>
</organism>
<evidence type="ECO:0000256" key="1">
    <source>
        <dbReference type="ARBA" id="ARBA00006547"/>
    </source>
</evidence>
<dbReference type="AlphaFoldDB" id="A0ABD5WK73"/>
<sequence>MSPNTDAYLSRIDLDPARVETADRGTLERLQQAHVAAVPFETLAVTGDPFGPADGEGVTLTLPHLYEKVVERERGGFCFELNGLFGWLLAELGFDADRIAARMLSDDGDPRPPANHHSHLVSLDRRYVVDVGCGTPPLRRPLPLDGSVSEDAAGVAWRVVESDRSDAEYLTQYRTPGGEWSDRYLFDTTPRKLGYFEATCDHLATAPESAFTGDPTVSIATERGYQKLSPEKFTRTERGDRTEREVTEAEWSDLLESEFGLRYGWT</sequence>
<dbReference type="InterPro" id="IPR038765">
    <property type="entry name" value="Papain-like_cys_pep_sf"/>
</dbReference>
<evidence type="ECO:0000313" key="3">
    <source>
        <dbReference type="Proteomes" id="UP001596407"/>
    </source>
</evidence>
<protein>
    <submittedName>
        <fullName evidence="2">Arylamine N-acetyltransferase</fullName>
    </submittedName>
</protein>
<reference evidence="2 3" key="1">
    <citation type="journal article" date="2019" name="Int. J. Syst. Evol. Microbiol.">
        <title>The Global Catalogue of Microorganisms (GCM) 10K type strain sequencing project: providing services to taxonomists for standard genome sequencing and annotation.</title>
        <authorList>
            <consortium name="The Broad Institute Genomics Platform"/>
            <consortium name="The Broad Institute Genome Sequencing Center for Infectious Disease"/>
            <person name="Wu L."/>
            <person name="Ma J."/>
        </authorList>
    </citation>
    <scope>NUCLEOTIDE SEQUENCE [LARGE SCALE GENOMIC DNA]</scope>
    <source>
        <strain evidence="2 3">DT72</strain>
    </source>
</reference>
<dbReference type="PANTHER" id="PTHR11786:SF0">
    <property type="entry name" value="ARYLAMINE N-ACETYLTRANSFERASE 4-RELATED"/>
    <property type="match status" value="1"/>
</dbReference>
<comment type="similarity">
    <text evidence="1">Belongs to the arylamine N-acetyltransferase family.</text>
</comment>
<dbReference type="InterPro" id="IPR053710">
    <property type="entry name" value="Arylamine_NAT_domain_sf"/>
</dbReference>
<dbReference type="InterPro" id="IPR001447">
    <property type="entry name" value="Arylamine_N-AcTrfase"/>
</dbReference>
<dbReference type="GeneID" id="79303329"/>
<accession>A0ABD5WK73</accession>
<dbReference type="Pfam" id="PF00797">
    <property type="entry name" value="Acetyltransf_2"/>
    <property type="match status" value="1"/>
</dbReference>
<dbReference type="RefSeq" id="WP_276282095.1">
    <property type="nucleotide sequence ID" value="NZ_CP119809.1"/>
</dbReference>
<comment type="caution">
    <text evidence="2">The sequence shown here is derived from an EMBL/GenBank/DDBJ whole genome shotgun (WGS) entry which is preliminary data.</text>
</comment>
<name>A0ABD5WK73_9EURY</name>
<gene>
    <name evidence="2" type="ORF">ACFQJ6_08140</name>
</gene>
<dbReference type="SUPFAM" id="SSF54001">
    <property type="entry name" value="Cysteine proteinases"/>
    <property type="match status" value="1"/>
</dbReference>
<proteinExistence type="inferred from homology"/>
<dbReference type="PANTHER" id="PTHR11786">
    <property type="entry name" value="N-HYDROXYARYLAMINE O-ACETYLTRANSFERASE"/>
    <property type="match status" value="1"/>
</dbReference>
<dbReference type="Gene3D" id="3.30.2140.20">
    <property type="match status" value="1"/>
</dbReference>